<proteinExistence type="predicted"/>
<evidence type="ECO:0000313" key="3">
    <source>
        <dbReference type="Proteomes" id="UP000075391"/>
    </source>
</evidence>
<protein>
    <recommendedName>
        <fullName evidence="1">Rhodanese domain-containing protein</fullName>
    </recommendedName>
</protein>
<dbReference type="EMBL" id="LUKF01000007">
    <property type="protein sequence ID" value="KYG67677.1"/>
    <property type="molecule type" value="Genomic_DNA"/>
</dbReference>
<name>A0A150WTE0_BDEBC</name>
<comment type="caution">
    <text evidence="2">The sequence shown here is derived from an EMBL/GenBank/DDBJ whole genome shotgun (WGS) entry which is preliminary data.</text>
</comment>
<dbReference type="InterPro" id="IPR001763">
    <property type="entry name" value="Rhodanese-like_dom"/>
</dbReference>
<dbReference type="OrthoDB" id="5294714at2"/>
<dbReference type="CDD" id="cd00158">
    <property type="entry name" value="RHOD"/>
    <property type="match status" value="1"/>
</dbReference>
<dbReference type="InterPro" id="IPR036873">
    <property type="entry name" value="Rhodanese-like_dom_sf"/>
</dbReference>
<accession>A0A150WTE0</accession>
<evidence type="ECO:0000259" key="1">
    <source>
        <dbReference type="PROSITE" id="PS50206"/>
    </source>
</evidence>
<evidence type="ECO:0000313" key="2">
    <source>
        <dbReference type="EMBL" id="KYG67677.1"/>
    </source>
</evidence>
<dbReference type="Pfam" id="PF00581">
    <property type="entry name" value="Rhodanese"/>
    <property type="match status" value="1"/>
</dbReference>
<sequence length="113" mass="12886">MMFNTIGYFQFNNLIQGRIPMLLVLLDNIDLAPWFNQVTRLHLENIVVHSQPEQVLPLIQERKLPLHYAVLVLDNDGVRSASTVETLEKAGFTNAYYVKGGFTALANERTQQI</sequence>
<dbReference type="Proteomes" id="UP000075391">
    <property type="component" value="Unassembled WGS sequence"/>
</dbReference>
<organism evidence="2 3">
    <name type="scientific">Bdellovibrio bacteriovorus</name>
    <dbReference type="NCBI Taxonomy" id="959"/>
    <lineage>
        <taxon>Bacteria</taxon>
        <taxon>Pseudomonadati</taxon>
        <taxon>Bdellovibrionota</taxon>
        <taxon>Bdellovibrionia</taxon>
        <taxon>Bdellovibrionales</taxon>
        <taxon>Pseudobdellovibrionaceae</taxon>
        <taxon>Bdellovibrio</taxon>
    </lineage>
</organism>
<dbReference type="SUPFAM" id="SSF52821">
    <property type="entry name" value="Rhodanese/Cell cycle control phosphatase"/>
    <property type="match status" value="1"/>
</dbReference>
<reference evidence="2 3" key="1">
    <citation type="submission" date="2016-03" db="EMBL/GenBank/DDBJ databases">
        <authorList>
            <person name="Ploux O."/>
        </authorList>
    </citation>
    <scope>NUCLEOTIDE SEQUENCE [LARGE SCALE GENOMIC DNA]</scope>
    <source>
        <strain evidence="2 3">BER2</strain>
    </source>
</reference>
<dbReference type="Gene3D" id="3.40.250.10">
    <property type="entry name" value="Rhodanese-like domain"/>
    <property type="match status" value="1"/>
</dbReference>
<gene>
    <name evidence="2" type="ORF">AZI85_16910</name>
</gene>
<dbReference type="AlphaFoldDB" id="A0A150WTE0"/>
<feature type="domain" description="Rhodanese" evidence="1">
    <location>
        <begin position="70"/>
        <end position="109"/>
    </location>
</feature>
<dbReference type="PROSITE" id="PS50206">
    <property type="entry name" value="RHODANESE_3"/>
    <property type="match status" value="1"/>
</dbReference>